<gene>
    <name evidence="2" type="ORF">T02_254</name>
</gene>
<dbReference type="PANTHER" id="PTHR46599">
    <property type="entry name" value="PIGGYBAC TRANSPOSABLE ELEMENT-DERIVED PROTEIN 4"/>
    <property type="match status" value="1"/>
</dbReference>
<evidence type="ECO:0000259" key="1">
    <source>
        <dbReference type="Pfam" id="PF13843"/>
    </source>
</evidence>
<proteinExistence type="predicted"/>
<name>A0A0V1L263_9BILA</name>
<dbReference type="Pfam" id="PF13843">
    <property type="entry name" value="DDE_Tnp_1_7"/>
    <property type="match status" value="1"/>
</dbReference>
<dbReference type="PANTHER" id="PTHR46599:SF3">
    <property type="entry name" value="PIGGYBAC TRANSPOSABLE ELEMENT-DERIVED PROTEIN 4"/>
    <property type="match status" value="1"/>
</dbReference>
<dbReference type="STRING" id="6335.A0A0V1L263"/>
<dbReference type="EMBL" id="JYDW01000158">
    <property type="protein sequence ID" value="KRZ53645.1"/>
    <property type="molecule type" value="Genomic_DNA"/>
</dbReference>
<protein>
    <recommendedName>
        <fullName evidence="1">PiggyBac transposable element-derived protein domain-containing protein</fullName>
    </recommendedName>
</protein>
<sequence>MSLLASCDVLVININSLWLFQVICISAHAIFRELCVWSHLESRICWDIKQCANTEDKNRKYGVKINWICDAENGYSLKGLLYIGRSSEEPQIGLASTNVGQLAQPFVNSNRNVFMDRYFTSYSTVQHLLHHGLTAIDNVFAHRRDVLACLRKASQRDPYSTLAVYEHNKK</sequence>
<dbReference type="Proteomes" id="UP000054721">
    <property type="component" value="Unassembled WGS sequence"/>
</dbReference>
<comment type="caution">
    <text evidence="2">The sequence shown here is derived from an EMBL/GenBank/DDBJ whole genome shotgun (WGS) entry which is preliminary data.</text>
</comment>
<evidence type="ECO:0000313" key="2">
    <source>
        <dbReference type="EMBL" id="KRZ53645.1"/>
    </source>
</evidence>
<dbReference type="InterPro" id="IPR029526">
    <property type="entry name" value="PGBD"/>
</dbReference>
<feature type="domain" description="PiggyBac transposable element-derived protein" evidence="1">
    <location>
        <begin position="56"/>
        <end position="137"/>
    </location>
</feature>
<dbReference type="AlphaFoldDB" id="A0A0V1L263"/>
<reference evidence="2 3" key="1">
    <citation type="submission" date="2015-05" db="EMBL/GenBank/DDBJ databases">
        <title>Evolution of Trichinella species and genotypes.</title>
        <authorList>
            <person name="Korhonen P.K."/>
            <person name="Edoardo P."/>
            <person name="Giuseppe L.R."/>
            <person name="Gasser R.B."/>
        </authorList>
    </citation>
    <scope>NUCLEOTIDE SEQUENCE [LARGE SCALE GENOMIC DNA]</scope>
    <source>
        <strain evidence="2">ISS10</strain>
    </source>
</reference>
<dbReference type="OrthoDB" id="6501005at2759"/>
<keyword evidence="3" id="KW-1185">Reference proteome</keyword>
<evidence type="ECO:0000313" key="3">
    <source>
        <dbReference type="Proteomes" id="UP000054721"/>
    </source>
</evidence>
<organism evidence="2 3">
    <name type="scientific">Trichinella nativa</name>
    <dbReference type="NCBI Taxonomy" id="6335"/>
    <lineage>
        <taxon>Eukaryota</taxon>
        <taxon>Metazoa</taxon>
        <taxon>Ecdysozoa</taxon>
        <taxon>Nematoda</taxon>
        <taxon>Enoplea</taxon>
        <taxon>Dorylaimia</taxon>
        <taxon>Trichinellida</taxon>
        <taxon>Trichinellidae</taxon>
        <taxon>Trichinella</taxon>
    </lineage>
</organism>
<accession>A0A0V1L263</accession>